<evidence type="ECO:0000256" key="1">
    <source>
        <dbReference type="ARBA" id="ARBA00022553"/>
    </source>
</evidence>
<dbReference type="EMBL" id="MCGT01000001">
    <property type="protein sequence ID" value="ORX62692.1"/>
    <property type="molecule type" value="Genomic_DNA"/>
</dbReference>
<dbReference type="PANTHER" id="PTHR13483">
    <property type="entry name" value="BOX C_D SNORNA PROTEIN 1-RELATED"/>
    <property type="match status" value="1"/>
</dbReference>
<comment type="caution">
    <text evidence="4">The sequence shown here is derived from an EMBL/GenBank/DDBJ whole genome shotgun (WGS) entry which is preliminary data.</text>
</comment>
<dbReference type="GO" id="GO:0000492">
    <property type="term" value="P:box C/D snoRNP assembly"/>
    <property type="evidence" value="ECO:0007669"/>
    <property type="project" value="TreeGrafter"/>
</dbReference>
<dbReference type="GO" id="GO:0048254">
    <property type="term" value="P:snoRNA localization"/>
    <property type="evidence" value="ECO:0007669"/>
    <property type="project" value="TreeGrafter"/>
</dbReference>
<dbReference type="InterPro" id="IPR057721">
    <property type="entry name" value="BCD1_alpha/beta"/>
</dbReference>
<evidence type="ECO:0000259" key="3">
    <source>
        <dbReference type="Pfam" id="PF25790"/>
    </source>
</evidence>
<dbReference type="PANTHER" id="PTHR13483:SF3">
    <property type="entry name" value="BOX C_D SNORNA PROTEIN 1"/>
    <property type="match status" value="1"/>
</dbReference>
<organism evidence="4 5">
    <name type="scientific">Hesseltinella vesiculosa</name>
    <dbReference type="NCBI Taxonomy" id="101127"/>
    <lineage>
        <taxon>Eukaryota</taxon>
        <taxon>Fungi</taxon>
        <taxon>Fungi incertae sedis</taxon>
        <taxon>Mucoromycota</taxon>
        <taxon>Mucoromycotina</taxon>
        <taxon>Mucoromycetes</taxon>
        <taxon>Mucorales</taxon>
        <taxon>Cunninghamellaceae</taxon>
        <taxon>Hesseltinella</taxon>
    </lineage>
</organism>
<dbReference type="GO" id="GO:0000463">
    <property type="term" value="P:maturation of LSU-rRNA from tricistronic rRNA transcript (SSU-rRNA, 5.8S rRNA, LSU-rRNA)"/>
    <property type="evidence" value="ECO:0007669"/>
    <property type="project" value="TreeGrafter"/>
</dbReference>
<dbReference type="STRING" id="101127.A0A1X2GXE2"/>
<dbReference type="GO" id="GO:0070761">
    <property type="term" value="C:pre-snoRNP complex"/>
    <property type="evidence" value="ECO:0007669"/>
    <property type="project" value="TreeGrafter"/>
</dbReference>
<evidence type="ECO:0000313" key="4">
    <source>
        <dbReference type="EMBL" id="ORX62692.1"/>
    </source>
</evidence>
<keyword evidence="5" id="KW-1185">Reference proteome</keyword>
<dbReference type="InterPro" id="IPR051639">
    <property type="entry name" value="BCD1"/>
</dbReference>
<feature type="region of interest" description="Disordered" evidence="2">
    <location>
        <begin position="187"/>
        <end position="227"/>
    </location>
</feature>
<keyword evidence="1" id="KW-0597">Phosphoprotein</keyword>
<evidence type="ECO:0000313" key="5">
    <source>
        <dbReference type="Proteomes" id="UP000242146"/>
    </source>
</evidence>
<dbReference type="OrthoDB" id="272357at2759"/>
<proteinExistence type="predicted"/>
<dbReference type="AlphaFoldDB" id="A0A1X2GXE2"/>
<accession>A0A1X2GXE2</accession>
<protein>
    <recommendedName>
        <fullName evidence="3">BCD1 alpha/beta domain-containing protein</fullName>
    </recommendedName>
</protein>
<dbReference type="Proteomes" id="UP000242146">
    <property type="component" value="Unassembled WGS sequence"/>
</dbReference>
<dbReference type="Pfam" id="PF25790">
    <property type="entry name" value="BCD1"/>
    <property type="match status" value="1"/>
</dbReference>
<name>A0A1X2GXE2_9FUNG</name>
<dbReference type="GO" id="GO:0005634">
    <property type="term" value="C:nucleus"/>
    <property type="evidence" value="ECO:0007669"/>
    <property type="project" value="TreeGrafter"/>
</dbReference>
<reference evidence="4 5" key="1">
    <citation type="submission" date="2016-07" db="EMBL/GenBank/DDBJ databases">
        <title>Pervasive Adenine N6-methylation of Active Genes in Fungi.</title>
        <authorList>
            <consortium name="DOE Joint Genome Institute"/>
            <person name="Mondo S.J."/>
            <person name="Dannebaum R.O."/>
            <person name="Kuo R.C."/>
            <person name="Labutti K."/>
            <person name="Haridas S."/>
            <person name="Kuo A."/>
            <person name="Salamov A."/>
            <person name="Ahrendt S.R."/>
            <person name="Lipzen A."/>
            <person name="Sullivan W."/>
            <person name="Andreopoulos W.B."/>
            <person name="Clum A."/>
            <person name="Lindquist E."/>
            <person name="Daum C."/>
            <person name="Ramamoorthy G.K."/>
            <person name="Gryganskyi A."/>
            <person name="Culley D."/>
            <person name="Magnuson J.K."/>
            <person name="James T.Y."/>
            <person name="O'Malley M.A."/>
            <person name="Stajich J.E."/>
            <person name="Spatafora J.W."/>
            <person name="Visel A."/>
            <person name="Grigoriev I.V."/>
        </authorList>
    </citation>
    <scope>NUCLEOTIDE SEQUENCE [LARGE SCALE GENOMIC DNA]</scope>
    <source>
        <strain evidence="4 5">NRRL 3301</strain>
    </source>
</reference>
<evidence type="ECO:0000256" key="2">
    <source>
        <dbReference type="SAM" id="MobiDB-lite"/>
    </source>
</evidence>
<sequence length="227" mass="26359">MAVDYVYLEDVARQSDNITRHRMKEYKAPKANQFKAKALMRQAKQLGIVYQMLPVGMSRHTANRTNYNTKLKEMFWSIEFSFPNCKNKRILDHGNLGSRTLRQVLDNLLMTETPHGRQDYATIRHELKPYIDSGMEQWTIALKQDRRRINITPCLDRTMNECLQYETVIEYPTIVLWFQEPPPLTDKVQDIVVDQPEENEDASSGSSDSSSDQDDNGHGGQDQEEDE</sequence>
<feature type="domain" description="BCD1 alpha/beta" evidence="3">
    <location>
        <begin position="37"/>
        <end position="180"/>
    </location>
</feature>
<gene>
    <name evidence="4" type="ORF">DM01DRAFT_1330817</name>
</gene>